<protein>
    <submittedName>
        <fullName evidence="1">Uncharacterized protein</fullName>
    </submittedName>
</protein>
<proteinExistence type="predicted"/>
<organism evidence="1 2">
    <name type="scientific">Rhododendron griersonianum</name>
    <dbReference type="NCBI Taxonomy" id="479676"/>
    <lineage>
        <taxon>Eukaryota</taxon>
        <taxon>Viridiplantae</taxon>
        <taxon>Streptophyta</taxon>
        <taxon>Embryophyta</taxon>
        <taxon>Tracheophyta</taxon>
        <taxon>Spermatophyta</taxon>
        <taxon>Magnoliopsida</taxon>
        <taxon>eudicotyledons</taxon>
        <taxon>Gunneridae</taxon>
        <taxon>Pentapetalae</taxon>
        <taxon>asterids</taxon>
        <taxon>Ericales</taxon>
        <taxon>Ericaceae</taxon>
        <taxon>Ericoideae</taxon>
        <taxon>Rhodoreae</taxon>
        <taxon>Rhododendron</taxon>
    </lineage>
</organism>
<accession>A0AAV6KJ23</accession>
<dbReference type="EMBL" id="JACTNZ010000004">
    <property type="protein sequence ID" value="KAG5552465.1"/>
    <property type="molecule type" value="Genomic_DNA"/>
</dbReference>
<name>A0AAV6KJ23_9ERIC</name>
<dbReference type="Proteomes" id="UP000823749">
    <property type="component" value="Chromosome 4"/>
</dbReference>
<gene>
    <name evidence="1" type="ORF">RHGRI_010519</name>
</gene>
<dbReference type="AlphaFoldDB" id="A0AAV6KJ23"/>
<keyword evidence="2" id="KW-1185">Reference proteome</keyword>
<comment type="caution">
    <text evidence="1">The sequence shown here is derived from an EMBL/GenBank/DDBJ whole genome shotgun (WGS) entry which is preliminary data.</text>
</comment>
<evidence type="ECO:0000313" key="1">
    <source>
        <dbReference type="EMBL" id="KAG5552465.1"/>
    </source>
</evidence>
<reference evidence="1" key="1">
    <citation type="submission" date="2020-08" db="EMBL/GenBank/DDBJ databases">
        <title>Plant Genome Project.</title>
        <authorList>
            <person name="Zhang R.-G."/>
        </authorList>
    </citation>
    <scope>NUCLEOTIDE SEQUENCE</scope>
    <source>
        <strain evidence="1">WSP0</strain>
        <tissue evidence="1">Leaf</tissue>
    </source>
</reference>
<evidence type="ECO:0000313" key="2">
    <source>
        <dbReference type="Proteomes" id="UP000823749"/>
    </source>
</evidence>
<sequence length="172" mass="18206">MESRYRAKDIGLSIGKGGHVLDHISHEGVVDNDNPSGGGGDLAEELRHGVAQLHGGFEGGLEMGREFVGGVRLRRSGEERRGGEFVEADMGVLEVGLGVETEFGLAEVGGGGGEADGDAVGGGDEAGEVEELVEMAMEWYHWHYYHFHLSLFGGDHTPALAWILGDIGNIHG</sequence>